<gene>
    <name evidence="3" type="ORF">GCM10009037_22260</name>
</gene>
<dbReference type="AlphaFoldDB" id="A0A830F4L0"/>
<feature type="region of interest" description="Disordered" evidence="1">
    <location>
        <begin position="1"/>
        <end position="20"/>
    </location>
</feature>
<evidence type="ECO:0000313" key="3">
    <source>
        <dbReference type="EMBL" id="GGL38201.1"/>
    </source>
</evidence>
<accession>A0A830F4L0</accession>
<feature type="transmembrane region" description="Helical" evidence="2">
    <location>
        <begin position="92"/>
        <end position="115"/>
    </location>
</feature>
<evidence type="ECO:0000313" key="4">
    <source>
        <dbReference type="Proteomes" id="UP000628840"/>
    </source>
</evidence>
<evidence type="ECO:0000256" key="2">
    <source>
        <dbReference type="SAM" id="Phobius"/>
    </source>
</evidence>
<keyword evidence="2" id="KW-0812">Transmembrane</keyword>
<dbReference type="Proteomes" id="UP000628840">
    <property type="component" value="Unassembled WGS sequence"/>
</dbReference>
<dbReference type="EMBL" id="BMPF01000003">
    <property type="protein sequence ID" value="GGL38201.1"/>
    <property type="molecule type" value="Genomic_DNA"/>
</dbReference>
<feature type="transmembrane region" description="Helical" evidence="2">
    <location>
        <begin position="61"/>
        <end position="80"/>
    </location>
</feature>
<sequence length="242" mass="24120">MCHRTEAADVSPTRQSLHDADPSARRALRAALSLLPSAPGIVVAYAGLAVVTVVSNTLGNLVSAVVLGAAIVLAAGALGLDTDARNSLGVRLLLAVIAAIVAGIAIIIGFVFLVLPGVYLAVRLVVAAVVLEDCGPLEALGRSLESTAGEGWTVFGVWLATTLLNAAVAGAVTLLLLGGVPALDTRAGLVALQNALPLAAALGTFVSGPVTAASDAVLYGWFADAMPDEDASNAATSGVRAP</sequence>
<proteinExistence type="predicted"/>
<keyword evidence="4" id="KW-1185">Reference proteome</keyword>
<evidence type="ECO:0000256" key="1">
    <source>
        <dbReference type="SAM" id="MobiDB-lite"/>
    </source>
</evidence>
<keyword evidence="2" id="KW-1133">Transmembrane helix</keyword>
<feature type="transmembrane region" description="Helical" evidence="2">
    <location>
        <begin position="34"/>
        <end position="55"/>
    </location>
</feature>
<name>A0A830F4L0_9EURY</name>
<organism evidence="3 4">
    <name type="scientific">Halarchaeum grantii</name>
    <dbReference type="NCBI Taxonomy" id="1193105"/>
    <lineage>
        <taxon>Archaea</taxon>
        <taxon>Methanobacteriati</taxon>
        <taxon>Methanobacteriota</taxon>
        <taxon>Stenosarchaea group</taxon>
        <taxon>Halobacteria</taxon>
        <taxon>Halobacteriales</taxon>
        <taxon>Halobacteriaceae</taxon>
    </lineage>
</organism>
<comment type="caution">
    <text evidence="3">The sequence shown here is derived from an EMBL/GenBank/DDBJ whole genome shotgun (WGS) entry which is preliminary data.</text>
</comment>
<reference evidence="3 4" key="1">
    <citation type="journal article" date="2019" name="Int. J. Syst. Evol. Microbiol.">
        <title>The Global Catalogue of Microorganisms (GCM) 10K type strain sequencing project: providing services to taxonomists for standard genome sequencing and annotation.</title>
        <authorList>
            <consortium name="The Broad Institute Genomics Platform"/>
            <consortium name="The Broad Institute Genome Sequencing Center for Infectious Disease"/>
            <person name="Wu L."/>
            <person name="Ma J."/>
        </authorList>
    </citation>
    <scope>NUCLEOTIDE SEQUENCE [LARGE SCALE GENOMIC DNA]</scope>
    <source>
        <strain evidence="3 4">JCM 19585</strain>
    </source>
</reference>
<protein>
    <submittedName>
        <fullName evidence="3">Uncharacterized protein</fullName>
    </submittedName>
</protein>
<feature type="transmembrane region" description="Helical" evidence="2">
    <location>
        <begin position="152"/>
        <end position="177"/>
    </location>
</feature>
<keyword evidence="2" id="KW-0472">Membrane</keyword>